<proteinExistence type="inferred from homology"/>
<protein>
    <recommendedName>
        <fullName evidence="12">Mitochondrial substrate carrier family protein</fullName>
    </recommendedName>
</protein>
<dbReference type="Gene3D" id="1.50.40.10">
    <property type="entry name" value="Mitochondrial carrier domain"/>
    <property type="match status" value="1"/>
</dbReference>
<evidence type="ECO:0000256" key="1">
    <source>
        <dbReference type="ARBA" id="ARBA00004141"/>
    </source>
</evidence>
<keyword evidence="6" id="KW-1133">Transmembrane helix</keyword>
<keyword evidence="4 8" id="KW-0812">Transmembrane</keyword>
<dbReference type="SUPFAM" id="SSF103506">
    <property type="entry name" value="Mitochondrial carrier"/>
    <property type="match status" value="1"/>
</dbReference>
<comment type="similarity">
    <text evidence="2 9">Belongs to the mitochondrial carrier (TC 2.A.29) family.</text>
</comment>
<evidence type="ECO:0000313" key="10">
    <source>
        <dbReference type="EMBL" id="WVZ21668.1"/>
    </source>
</evidence>
<evidence type="ECO:0000256" key="5">
    <source>
        <dbReference type="ARBA" id="ARBA00022737"/>
    </source>
</evidence>
<dbReference type="GO" id="GO:0016020">
    <property type="term" value="C:membrane"/>
    <property type="evidence" value="ECO:0007669"/>
    <property type="project" value="UniProtKB-SubCell"/>
</dbReference>
<evidence type="ECO:0000256" key="9">
    <source>
        <dbReference type="RuleBase" id="RU000488"/>
    </source>
</evidence>
<evidence type="ECO:0008006" key="12">
    <source>
        <dbReference type="Google" id="ProtNLM"/>
    </source>
</evidence>
<evidence type="ECO:0000256" key="3">
    <source>
        <dbReference type="ARBA" id="ARBA00022448"/>
    </source>
</evidence>
<keyword evidence="7 8" id="KW-0472">Membrane</keyword>
<evidence type="ECO:0000256" key="7">
    <source>
        <dbReference type="ARBA" id="ARBA00023136"/>
    </source>
</evidence>
<accession>A0AAQ3P888</accession>
<dbReference type="Proteomes" id="UP001374535">
    <property type="component" value="Chromosome 2"/>
</dbReference>
<evidence type="ECO:0000256" key="8">
    <source>
        <dbReference type="PROSITE-ProRule" id="PRU00282"/>
    </source>
</evidence>
<gene>
    <name evidence="10" type="ORF">V8G54_008990</name>
</gene>
<dbReference type="InterPro" id="IPR023395">
    <property type="entry name" value="MCP_dom_sf"/>
</dbReference>
<evidence type="ECO:0000256" key="2">
    <source>
        <dbReference type="ARBA" id="ARBA00006375"/>
    </source>
</evidence>
<name>A0AAQ3P888_VIGMU</name>
<dbReference type="PROSITE" id="PS50920">
    <property type="entry name" value="SOLCAR"/>
    <property type="match status" value="1"/>
</dbReference>
<sequence>MQVQGTVTSWSSVAVKNGNAIKPGAQIYGYYTGMIHAGFSIWKTQGLKGLYAGSVLILVNRLTTRPSYLVMFYEGLKDVKEYVEQRGMSSPNLRVNHSFEGLVLGGLAGGLSAYLTTPLDVVKTRLQVQGSTLSIWAAEGMKGIFRGGIPRIAWYIPASALTFMAVEFLRDHFNERVPNDNLRDVGRLSVDKKSLQEVA</sequence>
<dbReference type="Pfam" id="PF00153">
    <property type="entry name" value="Mito_carr"/>
    <property type="match status" value="1"/>
</dbReference>
<feature type="repeat" description="Solcar" evidence="8">
    <location>
        <begin position="96"/>
        <end position="172"/>
    </location>
</feature>
<comment type="subcellular location">
    <subcellularLocation>
        <location evidence="1">Membrane</location>
        <topology evidence="1">Multi-pass membrane protein</topology>
    </subcellularLocation>
</comment>
<reference evidence="10 11" key="1">
    <citation type="journal article" date="2023" name="Life. Sci Alliance">
        <title>Evolutionary insights into 3D genome organization and epigenetic landscape of Vigna mungo.</title>
        <authorList>
            <person name="Junaid A."/>
            <person name="Singh B."/>
            <person name="Bhatia S."/>
        </authorList>
    </citation>
    <scope>NUCLEOTIDE SEQUENCE [LARGE SCALE GENOMIC DNA]</scope>
    <source>
        <strain evidence="10">Urdbean</strain>
    </source>
</reference>
<dbReference type="AlphaFoldDB" id="A0AAQ3P888"/>
<keyword evidence="3 9" id="KW-0813">Transport</keyword>
<evidence type="ECO:0000256" key="6">
    <source>
        <dbReference type="ARBA" id="ARBA00022989"/>
    </source>
</evidence>
<keyword evidence="5" id="KW-0677">Repeat</keyword>
<dbReference type="EMBL" id="CP144699">
    <property type="protein sequence ID" value="WVZ21668.1"/>
    <property type="molecule type" value="Genomic_DNA"/>
</dbReference>
<evidence type="ECO:0000256" key="4">
    <source>
        <dbReference type="ARBA" id="ARBA00022692"/>
    </source>
</evidence>
<organism evidence="10 11">
    <name type="scientific">Vigna mungo</name>
    <name type="common">Black gram</name>
    <name type="synonym">Phaseolus mungo</name>
    <dbReference type="NCBI Taxonomy" id="3915"/>
    <lineage>
        <taxon>Eukaryota</taxon>
        <taxon>Viridiplantae</taxon>
        <taxon>Streptophyta</taxon>
        <taxon>Embryophyta</taxon>
        <taxon>Tracheophyta</taxon>
        <taxon>Spermatophyta</taxon>
        <taxon>Magnoliopsida</taxon>
        <taxon>eudicotyledons</taxon>
        <taxon>Gunneridae</taxon>
        <taxon>Pentapetalae</taxon>
        <taxon>rosids</taxon>
        <taxon>fabids</taxon>
        <taxon>Fabales</taxon>
        <taxon>Fabaceae</taxon>
        <taxon>Papilionoideae</taxon>
        <taxon>50 kb inversion clade</taxon>
        <taxon>NPAAA clade</taxon>
        <taxon>indigoferoid/millettioid clade</taxon>
        <taxon>Phaseoleae</taxon>
        <taxon>Vigna</taxon>
    </lineage>
</organism>
<dbReference type="PANTHER" id="PTHR45667">
    <property type="entry name" value="S-ADENOSYLMETHIONINE MITOCHONDRIAL CARRIER PROTEIN"/>
    <property type="match status" value="1"/>
</dbReference>
<keyword evidence="11" id="KW-1185">Reference proteome</keyword>
<dbReference type="InterPro" id="IPR018108">
    <property type="entry name" value="MCP_transmembrane"/>
</dbReference>
<evidence type="ECO:0000313" key="11">
    <source>
        <dbReference type="Proteomes" id="UP001374535"/>
    </source>
</evidence>